<proteinExistence type="predicted"/>
<dbReference type="SUPFAM" id="SSF51110">
    <property type="entry name" value="alpha-D-mannose-specific plant lectins"/>
    <property type="match status" value="1"/>
</dbReference>
<dbReference type="PANTHER" id="PTHR47976">
    <property type="entry name" value="G-TYPE LECTIN S-RECEPTOR-LIKE SERINE/THREONINE-PROTEIN KINASE SD2-5"/>
    <property type="match status" value="1"/>
</dbReference>
<feature type="signal peptide" evidence="19">
    <location>
        <begin position="1"/>
        <end position="23"/>
    </location>
</feature>
<dbReference type="Proteomes" id="UP000032180">
    <property type="component" value="Chromosome 4"/>
</dbReference>
<evidence type="ECO:0000256" key="3">
    <source>
        <dbReference type="ARBA" id="ARBA00022527"/>
    </source>
</evidence>
<evidence type="ECO:0000313" key="21">
    <source>
        <dbReference type="EnsemblPlants" id="LPERR04G02710.1"/>
    </source>
</evidence>
<accession>A0A0D9W2M0</accession>
<dbReference type="GO" id="GO:0030246">
    <property type="term" value="F:carbohydrate binding"/>
    <property type="evidence" value="ECO:0007669"/>
    <property type="project" value="UniProtKB-KW"/>
</dbReference>
<comment type="catalytic activity">
    <reaction evidence="18">
        <text>L-seryl-[protein] + ATP = O-phospho-L-seryl-[protein] + ADP + H(+)</text>
        <dbReference type="Rhea" id="RHEA:17989"/>
        <dbReference type="Rhea" id="RHEA-COMP:9863"/>
        <dbReference type="Rhea" id="RHEA-COMP:11604"/>
        <dbReference type="ChEBI" id="CHEBI:15378"/>
        <dbReference type="ChEBI" id="CHEBI:29999"/>
        <dbReference type="ChEBI" id="CHEBI:30616"/>
        <dbReference type="ChEBI" id="CHEBI:83421"/>
        <dbReference type="ChEBI" id="CHEBI:456216"/>
        <dbReference type="EC" id="2.7.11.1"/>
    </reaction>
</comment>
<dbReference type="InterPro" id="IPR024171">
    <property type="entry name" value="SRK-like_kinase"/>
</dbReference>
<evidence type="ECO:0000256" key="11">
    <source>
        <dbReference type="ARBA" id="ARBA00022840"/>
    </source>
</evidence>
<keyword evidence="10" id="KW-0418">Kinase</keyword>
<dbReference type="Gene3D" id="2.90.10.10">
    <property type="entry name" value="Bulb-type lectin domain"/>
    <property type="match status" value="2"/>
</dbReference>
<evidence type="ECO:0000256" key="6">
    <source>
        <dbReference type="ARBA" id="ARBA00022692"/>
    </source>
</evidence>
<dbReference type="PROSITE" id="PS50011">
    <property type="entry name" value="PROTEIN_KINASE_DOM"/>
    <property type="match status" value="1"/>
</dbReference>
<reference evidence="21" key="3">
    <citation type="submission" date="2015-04" db="UniProtKB">
        <authorList>
            <consortium name="EnsemblPlants"/>
        </authorList>
    </citation>
    <scope>IDENTIFICATION</scope>
</reference>
<evidence type="ECO:0000256" key="4">
    <source>
        <dbReference type="ARBA" id="ARBA00022536"/>
    </source>
</evidence>
<dbReference type="Gene3D" id="3.30.200.20">
    <property type="entry name" value="Phosphorylase Kinase, domain 1"/>
    <property type="match status" value="1"/>
</dbReference>
<dbReference type="SUPFAM" id="SSF56112">
    <property type="entry name" value="Protein kinase-like (PK-like)"/>
    <property type="match status" value="1"/>
</dbReference>
<keyword evidence="12" id="KW-1133">Transmembrane helix</keyword>
<evidence type="ECO:0000256" key="5">
    <source>
        <dbReference type="ARBA" id="ARBA00022679"/>
    </source>
</evidence>
<keyword evidence="14" id="KW-1015">Disulfide bond</keyword>
<dbReference type="GO" id="GO:0051707">
    <property type="term" value="P:response to other organism"/>
    <property type="evidence" value="ECO:0007669"/>
    <property type="project" value="UniProtKB-ARBA"/>
</dbReference>
<evidence type="ECO:0000256" key="19">
    <source>
        <dbReference type="SAM" id="SignalP"/>
    </source>
</evidence>
<evidence type="ECO:0000256" key="16">
    <source>
        <dbReference type="ARBA" id="ARBA00023180"/>
    </source>
</evidence>
<evidence type="ECO:0000256" key="8">
    <source>
        <dbReference type="ARBA" id="ARBA00022734"/>
    </source>
</evidence>
<keyword evidence="15" id="KW-0675">Receptor</keyword>
<dbReference type="CDD" id="cd01098">
    <property type="entry name" value="PAN_AP_plant"/>
    <property type="match status" value="1"/>
</dbReference>
<dbReference type="Gramene" id="LPERR04G02710.1">
    <property type="protein sequence ID" value="LPERR04G02710.1"/>
    <property type="gene ID" value="LPERR04G02710"/>
</dbReference>
<dbReference type="GO" id="GO:0016020">
    <property type="term" value="C:membrane"/>
    <property type="evidence" value="ECO:0007669"/>
    <property type="project" value="UniProtKB-SubCell"/>
</dbReference>
<evidence type="ECO:0000256" key="12">
    <source>
        <dbReference type="ARBA" id="ARBA00022989"/>
    </source>
</evidence>
<keyword evidence="5" id="KW-0808">Transferase</keyword>
<keyword evidence="4" id="KW-0245">EGF-like domain</keyword>
<evidence type="ECO:0000256" key="14">
    <source>
        <dbReference type="ARBA" id="ARBA00023157"/>
    </source>
</evidence>
<dbReference type="FunFam" id="2.90.10.10:FF:000013">
    <property type="entry name" value="G-type lectin S-receptor-like serine/threonine-protein kinase LECRK1"/>
    <property type="match status" value="1"/>
</dbReference>
<keyword evidence="3" id="KW-0723">Serine/threonine-protein kinase</keyword>
<feature type="domain" description="Protein kinase" evidence="20">
    <location>
        <begin position="469"/>
        <end position="762"/>
    </location>
</feature>
<sequence length="778" mass="87131">MAPLLFLFFLQFLLLLSSPSTQAQNISLGTSLTTQELNNAWLSPSGEFAFGFRPIEGNSSFYLLAVWFNKISDKTVTWYTKSSEQDPEPIKVPSGSSLQFTSTGVLSLRDPTNREVCNPGAAGAPDASMLDTGNFVIAAAGGSTVSWETFSYPTNTILVTQVLSPGKVLRSRLLTTDYSNGRFLLNIETQRAALYTIAVPSGNLYDSYWSTPSDENATNQVTDLVFNMAGRIYISMSNGTQINMTFGVTSSMENYYHRATLDPDGVFRQYVYPKKPGGISQAWTVVSTKPENICNAQTKVGSGTCGFNSYCMFDGNSNQTSCGCPDQYSFFDKERKYRGCKPDFELQGCELDEGAAMAQYEFNLINNVDWPQADYEWYTPIAMDECRRLCLIDCFCAVAVFHENTCWKKKLPLSNGIMSSGVQRTVLIKVPKSNNSQPELRETRKWKSDKKHWILGSSLLLGGSVVVNFVLISVLLFGTYCTITRKEVQQLQPSRDPGLPLKAFTYAELEKATDGFKEKIDKIQHETEKEFAVEVQTIGRTYHKNLVRMLGYCNEGTQRLLVYEFMINGSLNRFLFGDARPQWSLRAQLDLGVARGLLYLHEECSTQIIHCDIKPQNILLDDNCIAKISDFGLAKLLRTNQTQTYTGIRGTRGYVAPEWFKNIGITAKVDVYNFGVILLELICCRQNVLLEAPEEEQSILTYWANDCYRCGRVDLLIDGDDEANLKMKKVERFVAVALWCLQEDPTMRPSMLKVTQMLDGAIAIPTPPDSSSVIYSLS</sequence>
<dbReference type="FunFam" id="1.10.510.10:FF:000237">
    <property type="entry name" value="G-type lectin S-receptor-like serine/threonine-protein kinase"/>
    <property type="match status" value="1"/>
</dbReference>
<evidence type="ECO:0000256" key="7">
    <source>
        <dbReference type="ARBA" id="ARBA00022729"/>
    </source>
</evidence>
<dbReference type="InterPro" id="IPR011009">
    <property type="entry name" value="Kinase-like_dom_sf"/>
</dbReference>
<dbReference type="InterPro" id="IPR051343">
    <property type="entry name" value="G-type_lectin_kinases/EP1-like"/>
</dbReference>
<comment type="catalytic activity">
    <reaction evidence="17">
        <text>L-threonyl-[protein] + ATP = O-phospho-L-threonyl-[protein] + ADP + H(+)</text>
        <dbReference type="Rhea" id="RHEA:46608"/>
        <dbReference type="Rhea" id="RHEA-COMP:11060"/>
        <dbReference type="Rhea" id="RHEA-COMP:11605"/>
        <dbReference type="ChEBI" id="CHEBI:15378"/>
        <dbReference type="ChEBI" id="CHEBI:30013"/>
        <dbReference type="ChEBI" id="CHEBI:30616"/>
        <dbReference type="ChEBI" id="CHEBI:61977"/>
        <dbReference type="ChEBI" id="CHEBI:456216"/>
        <dbReference type="EC" id="2.7.11.1"/>
    </reaction>
</comment>
<reference evidence="21 22" key="1">
    <citation type="submission" date="2012-08" db="EMBL/GenBank/DDBJ databases">
        <title>Oryza genome evolution.</title>
        <authorList>
            <person name="Wing R.A."/>
        </authorList>
    </citation>
    <scope>NUCLEOTIDE SEQUENCE</scope>
</reference>
<dbReference type="PANTHER" id="PTHR47976:SF89">
    <property type="entry name" value="G-TYPE LECTIN S-RECEPTOR-LIKE SERINE_THREONINE-PROTEIN KINASE LECRK3"/>
    <property type="match status" value="1"/>
</dbReference>
<keyword evidence="11" id="KW-0067">ATP-binding</keyword>
<dbReference type="STRING" id="77586.A0A0D9W2M0"/>
<keyword evidence="13" id="KW-0472">Membrane</keyword>
<dbReference type="GO" id="GO:0004674">
    <property type="term" value="F:protein serine/threonine kinase activity"/>
    <property type="evidence" value="ECO:0007669"/>
    <property type="project" value="UniProtKB-KW"/>
</dbReference>
<dbReference type="EnsemblPlants" id="LPERR04G02710.1">
    <property type="protein sequence ID" value="LPERR04G02710.1"/>
    <property type="gene ID" value="LPERR04G02710"/>
</dbReference>
<reference evidence="22" key="2">
    <citation type="submission" date="2013-12" db="EMBL/GenBank/DDBJ databases">
        <authorList>
            <person name="Yu Y."/>
            <person name="Lee S."/>
            <person name="de Baynast K."/>
            <person name="Wissotski M."/>
            <person name="Liu L."/>
            <person name="Talag J."/>
            <person name="Goicoechea J."/>
            <person name="Angelova A."/>
            <person name="Jetty R."/>
            <person name="Kudrna D."/>
            <person name="Golser W."/>
            <person name="Rivera L."/>
            <person name="Zhang J."/>
            <person name="Wing R."/>
        </authorList>
    </citation>
    <scope>NUCLEOTIDE SEQUENCE</scope>
</reference>
<dbReference type="AlphaFoldDB" id="A0A0D9W2M0"/>
<evidence type="ECO:0000256" key="2">
    <source>
        <dbReference type="ARBA" id="ARBA00012513"/>
    </source>
</evidence>
<keyword evidence="22" id="KW-1185">Reference proteome</keyword>
<comment type="subcellular location">
    <subcellularLocation>
        <location evidence="1">Membrane</location>
        <topology evidence="1">Single-pass type I membrane protein</topology>
    </subcellularLocation>
</comment>
<evidence type="ECO:0000256" key="15">
    <source>
        <dbReference type="ARBA" id="ARBA00023170"/>
    </source>
</evidence>
<organism evidence="21 22">
    <name type="scientific">Leersia perrieri</name>
    <dbReference type="NCBI Taxonomy" id="77586"/>
    <lineage>
        <taxon>Eukaryota</taxon>
        <taxon>Viridiplantae</taxon>
        <taxon>Streptophyta</taxon>
        <taxon>Embryophyta</taxon>
        <taxon>Tracheophyta</taxon>
        <taxon>Spermatophyta</taxon>
        <taxon>Magnoliopsida</taxon>
        <taxon>Liliopsida</taxon>
        <taxon>Poales</taxon>
        <taxon>Poaceae</taxon>
        <taxon>BOP clade</taxon>
        <taxon>Oryzoideae</taxon>
        <taxon>Oryzeae</taxon>
        <taxon>Oryzinae</taxon>
        <taxon>Leersia</taxon>
    </lineage>
</organism>
<dbReference type="PROSITE" id="PS00108">
    <property type="entry name" value="PROTEIN_KINASE_ST"/>
    <property type="match status" value="1"/>
</dbReference>
<evidence type="ECO:0000313" key="22">
    <source>
        <dbReference type="Proteomes" id="UP000032180"/>
    </source>
</evidence>
<evidence type="ECO:0000259" key="20">
    <source>
        <dbReference type="PROSITE" id="PS50011"/>
    </source>
</evidence>
<dbReference type="Gene3D" id="1.10.510.10">
    <property type="entry name" value="Transferase(Phosphotransferase) domain 1"/>
    <property type="match status" value="1"/>
</dbReference>
<dbReference type="InterPro" id="IPR008271">
    <property type="entry name" value="Ser/Thr_kinase_AS"/>
</dbReference>
<keyword evidence="16" id="KW-0325">Glycoprotein</keyword>
<keyword evidence="8" id="KW-0430">Lectin</keyword>
<name>A0A0D9W2M0_9ORYZ</name>
<evidence type="ECO:0000256" key="9">
    <source>
        <dbReference type="ARBA" id="ARBA00022741"/>
    </source>
</evidence>
<dbReference type="SMART" id="SM00108">
    <property type="entry name" value="B_lectin"/>
    <property type="match status" value="1"/>
</dbReference>
<dbReference type="Pfam" id="PF00069">
    <property type="entry name" value="Pkinase"/>
    <property type="match status" value="1"/>
</dbReference>
<evidence type="ECO:0000256" key="18">
    <source>
        <dbReference type="ARBA" id="ARBA00048679"/>
    </source>
</evidence>
<dbReference type="eggNOG" id="ENOG502QQEW">
    <property type="taxonomic scope" value="Eukaryota"/>
</dbReference>
<dbReference type="HOGENOM" id="CLU_000288_116_2_1"/>
<dbReference type="PIRSF" id="PIRSF000641">
    <property type="entry name" value="SRK"/>
    <property type="match status" value="1"/>
</dbReference>
<dbReference type="EC" id="2.7.11.1" evidence="2"/>
<evidence type="ECO:0000256" key="10">
    <source>
        <dbReference type="ARBA" id="ARBA00022777"/>
    </source>
</evidence>
<evidence type="ECO:0000256" key="13">
    <source>
        <dbReference type="ARBA" id="ARBA00023136"/>
    </source>
</evidence>
<dbReference type="InterPro" id="IPR036426">
    <property type="entry name" value="Bulb-type_lectin_dom_sf"/>
</dbReference>
<dbReference type="InterPro" id="IPR000719">
    <property type="entry name" value="Prot_kinase_dom"/>
</dbReference>
<feature type="chain" id="PRO_5002348541" description="non-specific serine/threonine protein kinase" evidence="19">
    <location>
        <begin position="24"/>
        <end position="778"/>
    </location>
</feature>
<evidence type="ECO:0000256" key="17">
    <source>
        <dbReference type="ARBA" id="ARBA00047899"/>
    </source>
</evidence>
<dbReference type="SMART" id="SM00220">
    <property type="entry name" value="S_TKc"/>
    <property type="match status" value="1"/>
</dbReference>
<dbReference type="GO" id="GO:0005524">
    <property type="term" value="F:ATP binding"/>
    <property type="evidence" value="ECO:0007669"/>
    <property type="project" value="UniProtKB-KW"/>
</dbReference>
<dbReference type="InterPro" id="IPR001480">
    <property type="entry name" value="Bulb-type_lectin_dom"/>
</dbReference>
<keyword evidence="6" id="KW-0812">Transmembrane</keyword>
<keyword evidence="7 19" id="KW-0732">Signal</keyword>
<keyword evidence="9" id="KW-0547">Nucleotide-binding</keyword>
<evidence type="ECO:0000256" key="1">
    <source>
        <dbReference type="ARBA" id="ARBA00004479"/>
    </source>
</evidence>
<protein>
    <recommendedName>
        <fullName evidence="2">non-specific serine/threonine protein kinase</fullName>
        <ecNumber evidence="2">2.7.11.1</ecNumber>
    </recommendedName>
</protein>